<feature type="transmembrane region" description="Helical" evidence="1">
    <location>
        <begin position="20"/>
        <end position="41"/>
    </location>
</feature>
<reference evidence="2 3" key="1">
    <citation type="submission" date="2019-12" db="EMBL/GenBank/DDBJ databases">
        <authorList>
            <person name="Xu J."/>
        </authorList>
    </citation>
    <scope>NUCLEOTIDE SEQUENCE [LARGE SCALE GENOMIC DNA]</scope>
    <source>
        <strain evidence="2 3">HX-5-24</strain>
    </source>
</reference>
<proteinExistence type="predicted"/>
<dbReference type="Proteomes" id="UP000479692">
    <property type="component" value="Unassembled WGS sequence"/>
</dbReference>
<dbReference type="AlphaFoldDB" id="A0A7C9HKQ6"/>
<dbReference type="EMBL" id="WOXT01000001">
    <property type="protein sequence ID" value="MUV12990.1"/>
    <property type="molecule type" value="Genomic_DNA"/>
</dbReference>
<evidence type="ECO:0000313" key="2">
    <source>
        <dbReference type="EMBL" id="MUV12990.1"/>
    </source>
</evidence>
<accession>A0A7C9HKQ6</accession>
<keyword evidence="1" id="KW-0812">Transmembrane</keyword>
<organism evidence="2 3">
    <name type="scientific">Noviluteimonas gilva</name>
    <dbReference type="NCBI Taxonomy" id="2682097"/>
    <lineage>
        <taxon>Bacteria</taxon>
        <taxon>Pseudomonadati</taxon>
        <taxon>Pseudomonadota</taxon>
        <taxon>Gammaproteobacteria</taxon>
        <taxon>Lysobacterales</taxon>
        <taxon>Lysobacteraceae</taxon>
        <taxon>Noviluteimonas</taxon>
    </lineage>
</organism>
<comment type="caution">
    <text evidence="2">The sequence shown here is derived from an EMBL/GenBank/DDBJ whole genome shotgun (WGS) entry which is preliminary data.</text>
</comment>
<sequence length="133" mass="14175">MRWPGAGATKAFARPQRWLGIWWAMIAVVVVGSLLPALLLPDLPEGSDKIEHLLGYAILAGMAVQVFATRRALIAAALFLVALGVGIEVAQDLLTTTRAMDPWDAVANTCGVLLGMATALTPARDALVRRDSR</sequence>
<dbReference type="PANTHER" id="PTHR28008">
    <property type="entry name" value="DOMAIN PROTEIN, PUTATIVE (AFU_ORTHOLOGUE AFUA_3G10980)-RELATED"/>
    <property type="match status" value="1"/>
</dbReference>
<protein>
    <submittedName>
        <fullName evidence="2">VanZ family protein</fullName>
    </submittedName>
</protein>
<evidence type="ECO:0000313" key="3">
    <source>
        <dbReference type="Proteomes" id="UP000479692"/>
    </source>
</evidence>
<dbReference type="PANTHER" id="PTHR28008:SF1">
    <property type="entry name" value="DOMAIN PROTEIN, PUTATIVE (AFU_ORTHOLOGUE AFUA_3G10980)-RELATED"/>
    <property type="match status" value="1"/>
</dbReference>
<keyword evidence="1" id="KW-0472">Membrane</keyword>
<gene>
    <name evidence="2" type="ORF">GN331_02075</name>
</gene>
<name>A0A7C9HKQ6_9GAMM</name>
<keyword evidence="1" id="KW-1133">Transmembrane helix</keyword>
<feature type="transmembrane region" description="Helical" evidence="1">
    <location>
        <begin position="53"/>
        <end position="85"/>
    </location>
</feature>
<evidence type="ECO:0000256" key="1">
    <source>
        <dbReference type="SAM" id="Phobius"/>
    </source>
</evidence>
<feature type="transmembrane region" description="Helical" evidence="1">
    <location>
        <begin position="105"/>
        <end position="123"/>
    </location>
</feature>
<keyword evidence="3" id="KW-1185">Reference proteome</keyword>